<comment type="similarity">
    <text evidence="1">Belongs to the peptidase S33 family.</text>
</comment>
<reference evidence="7 8" key="1">
    <citation type="submission" date="2017-08" db="EMBL/GenBank/DDBJ databases">
        <title>Infants hospitalized years apart are colonized by the same room-sourced microbial strains.</title>
        <authorList>
            <person name="Brooks B."/>
            <person name="Olm M.R."/>
            <person name="Firek B.A."/>
            <person name="Baker R."/>
            <person name="Thomas B.C."/>
            <person name="Morowitz M.J."/>
            <person name="Banfield J.F."/>
        </authorList>
    </citation>
    <scope>NUCLEOTIDE SEQUENCE [LARGE SCALE GENOMIC DNA]</scope>
    <source>
        <strain evidence="7">S2_006_000_R1_57</strain>
    </source>
</reference>
<dbReference type="Proteomes" id="UP000248606">
    <property type="component" value="Unassembled WGS sequence"/>
</dbReference>
<dbReference type="Gene3D" id="3.40.50.1820">
    <property type="entry name" value="alpha/beta hydrolase"/>
    <property type="match status" value="1"/>
</dbReference>
<dbReference type="Pfam" id="PF00561">
    <property type="entry name" value="Abhydrolase_1"/>
    <property type="match status" value="1"/>
</dbReference>
<feature type="domain" description="Peptidase S33 tripeptidyl aminopeptidase-like C-terminal" evidence="6">
    <location>
        <begin position="429"/>
        <end position="506"/>
    </location>
</feature>
<feature type="signal peptide" evidence="4">
    <location>
        <begin position="1"/>
        <end position="34"/>
    </location>
</feature>
<dbReference type="PANTHER" id="PTHR43248:SF29">
    <property type="entry name" value="TRIPEPTIDYL AMINOPEPTIDASE"/>
    <property type="match status" value="1"/>
</dbReference>
<dbReference type="EMBL" id="QFOZ01000001">
    <property type="protein sequence ID" value="PZP89619.1"/>
    <property type="molecule type" value="Genomic_DNA"/>
</dbReference>
<keyword evidence="2 4" id="KW-0732">Signal</keyword>
<dbReference type="SUPFAM" id="SSF53474">
    <property type="entry name" value="alpha/beta-Hydrolases"/>
    <property type="match status" value="1"/>
</dbReference>
<dbReference type="InterPro" id="IPR029058">
    <property type="entry name" value="AB_hydrolase_fold"/>
</dbReference>
<evidence type="ECO:0000256" key="3">
    <source>
        <dbReference type="ARBA" id="ARBA00022801"/>
    </source>
</evidence>
<evidence type="ECO:0000259" key="6">
    <source>
        <dbReference type="Pfam" id="PF08386"/>
    </source>
</evidence>
<dbReference type="Pfam" id="PF08386">
    <property type="entry name" value="Abhydrolase_4"/>
    <property type="match status" value="1"/>
</dbReference>
<evidence type="ECO:0000256" key="4">
    <source>
        <dbReference type="SAM" id="SignalP"/>
    </source>
</evidence>
<gene>
    <name evidence="7" type="ORF">DI579_00070</name>
</gene>
<dbReference type="AlphaFoldDB" id="A0A2W5KJY3"/>
<dbReference type="InterPro" id="IPR000073">
    <property type="entry name" value="AB_hydrolase_1"/>
</dbReference>
<comment type="caution">
    <text evidence="7">The sequence shown here is derived from an EMBL/GenBank/DDBJ whole genome shotgun (WGS) entry which is preliminary data.</text>
</comment>
<keyword evidence="3" id="KW-0378">Hydrolase</keyword>
<organism evidence="7 8">
    <name type="scientific">Lawsonella clevelandensis</name>
    <dbReference type="NCBI Taxonomy" id="1528099"/>
    <lineage>
        <taxon>Bacteria</taxon>
        <taxon>Bacillati</taxon>
        <taxon>Actinomycetota</taxon>
        <taxon>Actinomycetes</taxon>
        <taxon>Mycobacteriales</taxon>
        <taxon>Lawsonellaceae</taxon>
        <taxon>Lawsonella</taxon>
    </lineage>
</organism>
<evidence type="ECO:0008006" key="9">
    <source>
        <dbReference type="Google" id="ProtNLM"/>
    </source>
</evidence>
<dbReference type="GO" id="GO:0016787">
    <property type="term" value="F:hydrolase activity"/>
    <property type="evidence" value="ECO:0007669"/>
    <property type="project" value="UniProtKB-KW"/>
</dbReference>
<evidence type="ECO:0000313" key="7">
    <source>
        <dbReference type="EMBL" id="PZP89619.1"/>
    </source>
</evidence>
<proteinExistence type="inferred from homology"/>
<accession>A0A2W5KJY3</accession>
<evidence type="ECO:0000259" key="5">
    <source>
        <dbReference type="Pfam" id="PF00561"/>
    </source>
</evidence>
<feature type="chain" id="PRO_5015870633" description="Tripeptidyl aminopeptidase" evidence="4">
    <location>
        <begin position="35"/>
        <end position="524"/>
    </location>
</feature>
<dbReference type="InterPro" id="IPR013595">
    <property type="entry name" value="Pept_S33_TAP-like_C"/>
</dbReference>
<feature type="domain" description="AB hydrolase-1" evidence="5">
    <location>
        <begin position="95"/>
        <end position="236"/>
    </location>
</feature>
<name>A0A2W5KJY3_9ACTN</name>
<sequence>MFAPRTNHKSLTLLTSTVLALGLCVSPSTTTVYAAEKPGDSLHWTTCPADITTNTPPMSMQCTTFKVPLDYGKPDDKKITIMMSRIKATEHSRGVILINPGGPGQSALNLWTWLIHNGSSTPLHRNFDLIAVQPRGLEHATPLLLQDSATTSKTMSHAGIKEQKDYKELFAHITTENTARDFDMARQYLGQQKINFYGASYGTWLGAVYATLFPQHTDRLVLDSAVDPTGIWLDNLSGHGNLQRRRMYEMFDFLAAHDDLYHLGDTPLKVYTRWYRIIEQELHGPAAPRISAPPAQIGDVPPEFKHNIQLYLTGHNLARPIVDRIERAIHAWEIPTAEYSHNLWEITGTALTSRSYWPQVAVYMQNPNPQPLTDDEKVENLISSNVFKAIVCNENTTKPAPLNFLIGSAAYFAGADAFTLQDLVMSSGITCLGITPSTKPVKVVGTFLKNRPVVLQSIYDTQTPYAGGRKMAQEMNAYFIKTEGGDHIIYAYDNPEARKLVNNYYLKEPIVTRTSLPYTAVNLQ</sequence>
<evidence type="ECO:0000313" key="8">
    <source>
        <dbReference type="Proteomes" id="UP000248606"/>
    </source>
</evidence>
<dbReference type="InterPro" id="IPR051601">
    <property type="entry name" value="Serine_prot/Carboxylest_S33"/>
</dbReference>
<protein>
    <recommendedName>
        <fullName evidence="9">Tripeptidyl aminopeptidase</fullName>
    </recommendedName>
</protein>
<evidence type="ECO:0000256" key="1">
    <source>
        <dbReference type="ARBA" id="ARBA00010088"/>
    </source>
</evidence>
<dbReference type="PANTHER" id="PTHR43248">
    <property type="entry name" value="2-SUCCINYL-6-HYDROXY-2,4-CYCLOHEXADIENE-1-CARBOXYLATE SYNTHASE"/>
    <property type="match status" value="1"/>
</dbReference>
<evidence type="ECO:0000256" key="2">
    <source>
        <dbReference type="ARBA" id="ARBA00022729"/>
    </source>
</evidence>